<dbReference type="SMART" id="SM00387">
    <property type="entry name" value="HATPase_c"/>
    <property type="match status" value="1"/>
</dbReference>
<dbReference type="Pfam" id="PF02518">
    <property type="entry name" value="HATPase_c"/>
    <property type="match status" value="1"/>
</dbReference>
<dbReference type="PROSITE" id="PS50885">
    <property type="entry name" value="HAMP"/>
    <property type="match status" value="1"/>
</dbReference>
<name>A0A7Y2E9H4_UNCEI</name>
<comment type="caution">
    <text evidence="12">The sequence shown here is derived from an EMBL/GenBank/DDBJ whole genome shotgun (WGS) entry which is preliminary data.</text>
</comment>
<dbReference type="Gene3D" id="6.10.340.10">
    <property type="match status" value="1"/>
</dbReference>
<organism evidence="12 13">
    <name type="scientific">Eiseniibacteriota bacterium</name>
    <dbReference type="NCBI Taxonomy" id="2212470"/>
    <lineage>
        <taxon>Bacteria</taxon>
        <taxon>Candidatus Eiseniibacteriota</taxon>
    </lineage>
</organism>
<proteinExistence type="predicted"/>
<gene>
    <name evidence="12" type="ORF">HKN21_13180</name>
</gene>
<dbReference type="Gene3D" id="3.30.565.10">
    <property type="entry name" value="Histidine kinase-like ATPase, C-terminal domain"/>
    <property type="match status" value="1"/>
</dbReference>
<dbReference type="SUPFAM" id="SSF158472">
    <property type="entry name" value="HAMP domain-like"/>
    <property type="match status" value="1"/>
</dbReference>
<dbReference type="CDD" id="cd06225">
    <property type="entry name" value="HAMP"/>
    <property type="match status" value="1"/>
</dbReference>
<comment type="subcellular location">
    <subcellularLocation>
        <location evidence="2">Membrane</location>
    </subcellularLocation>
</comment>
<evidence type="ECO:0000256" key="7">
    <source>
        <dbReference type="PROSITE-ProRule" id="PRU00169"/>
    </source>
</evidence>
<evidence type="ECO:0000256" key="6">
    <source>
        <dbReference type="ARBA" id="ARBA00022777"/>
    </source>
</evidence>
<dbReference type="GO" id="GO:0016020">
    <property type="term" value="C:membrane"/>
    <property type="evidence" value="ECO:0007669"/>
    <property type="project" value="UniProtKB-SubCell"/>
</dbReference>
<evidence type="ECO:0000259" key="10">
    <source>
        <dbReference type="PROSITE" id="PS50110"/>
    </source>
</evidence>
<dbReference type="CDD" id="cd00156">
    <property type="entry name" value="REC"/>
    <property type="match status" value="1"/>
</dbReference>
<keyword evidence="8" id="KW-0472">Membrane</keyword>
<dbReference type="AlphaFoldDB" id="A0A7Y2E9H4"/>
<dbReference type="SUPFAM" id="SSF55781">
    <property type="entry name" value="GAF domain-like"/>
    <property type="match status" value="1"/>
</dbReference>
<dbReference type="InterPro" id="IPR003018">
    <property type="entry name" value="GAF"/>
</dbReference>
<feature type="domain" description="HAMP" evidence="11">
    <location>
        <begin position="214"/>
        <end position="266"/>
    </location>
</feature>
<reference evidence="12 13" key="1">
    <citation type="submission" date="2020-03" db="EMBL/GenBank/DDBJ databases">
        <title>Metabolic flexibility allows generalist bacteria to become dominant in a frequently disturbed ecosystem.</title>
        <authorList>
            <person name="Chen Y.-J."/>
            <person name="Leung P.M."/>
            <person name="Bay S.K."/>
            <person name="Hugenholtz P."/>
            <person name="Kessler A.J."/>
            <person name="Shelley G."/>
            <person name="Waite D.W."/>
            <person name="Cook P.L."/>
            <person name="Greening C."/>
        </authorList>
    </citation>
    <scope>NUCLEOTIDE SEQUENCE [LARGE SCALE GENOMIC DNA]</scope>
    <source>
        <strain evidence="12">SS_bin_28</strain>
    </source>
</reference>
<dbReference type="Pfam" id="PF00072">
    <property type="entry name" value="Response_reg"/>
    <property type="match status" value="1"/>
</dbReference>
<dbReference type="SUPFAM" id="SSF47384">
    <property type="entry name" value="Homodimeric domain of signal transducing histidine kinase"/>
    <property type="match status" value="1"/>
</dbReference>
<keyword evidence="8" id="KW-1133">Transmembrane helix</keyword>
<dbReference type="InterPro" id="IPR003660">
    <property type="entry name" value="HAMP_dom"/>
</dbReference>
<dbReference type="InterPro" id="IPR029016">
    <property type="entry name" value="GAF-like_dom_sf"/>
</dbReference>
<evidence type="ECO:0000313" key="13">
    <source>
        <dbReference type="Proteomes" id="UP000547674"/>
    </source>
</evidence>
<comment type="catalytic activity">
    <reaction evidence="1">
        <text>ATP + protein L-histidine = ADP + protein N-phospho-L-histidine.</text>
        <dbReference type="EC" id="2.7.13.3"/>
    </reaction>
</comment>
<dbReference type="EC" id="2.7.13.3" evidence="3"/>
<accession>A0A7Y2E9H4</accession>
<dbReference type="InterPro" id="IPR003661">
    <property type="entry name" value="HisK_dim/P_dom"/>
</dbReference>
<dbReference type="PANTHER" id="PTHR43065">
    <property type="entry name" value="SENSOR HISTIDINE KINASE"/>
    <property type="match status" value="1"/>
</dbReference>
<dbReference type="SMART" id="SM00304">
    <property type="entry name" value="HAMP"/>
    <property type="match status" value="1"/>
</dbReference>
<dbReference type="SUPFAM" id="SSF52172">
    <property type="entry name" value="CheY-like"/>
    <property type="match status" value="1"/>
</dbReference>
<keyword evidence="4 7" id="KW-0597">Phosphoprotein</keyword>
<dbReference type="CDD" id="cd00082">
    <property type="entry name" value="HisKA"/>
    <property type="match status" value="1"/>
</dbReference>
<dbReference type="PROSITE" id="PS50109">
    <property type="entry name" value="HIS_KIN"/>
    <property type="match status" value="1"/>
</dbReference>
<dbReference type="GO" id="GO:0000155">
    <property type="term" value="F:phosphorelay sensor kinase activity"/>
    <property type="evidence" value="ECO:0007669"/>
    <property type="project" value="InterPro"/>
</dbReference>
<dbReference type="Gene3D" id="3.30.450.40">
    <property type="match status" value="1"/>
</dbReference>
<dbReference type="InterPro" id="IPR036890">
    <property type="entry name" value="HATPase_C_sf"/>
</dbReference>
<dbReference type="InterPro" id="IPR036097">
    <property type="entry name" value="HisK_dim/P_sf"/>
</dbReference>
<dbReference type="EMBL" id="JABDJR010000528">
    <property type="protein sequence ID" value="NNF07709.1"/>
    <property type="molecule type" value="Genomic_DNA"/>
</dbReference>
<evidence type="ECO:0000256" key="2">
    <source>
        <dbReference type="ARBA" id="ARBA00004370"/>
    </source>
</evidence>
<evidence type="ECO:0000259" key="9">
    <source>
        <dbReference type="PROSITE" id="PS50109"/>
    </source>
</evidence>
<dbReference type="Proteomes" id="UP000547674">
    <property type="component" value="Unassembled WGS sequence"/>
</dbReference>
<keyword evidence="6" id="KW-0418">Kinase</keyword>
<dbReference type="PANTHER" id="PTHR43065:SF42">
    <property type="entry name" value="TWO-COMPONENT SENSOR PPRA"/>
    <property type="match status" value="1"/>
</dbReference>
<keyword evidence="8" id="KW-0812">Transmembrane</keyword>
<dbReference type="SMART" id="SM00448">
    <property type="entry name" value="REC"/>
    <property type="match status" value="1"/>
</dbReference>
<dbReference type="Pfam" id="PF01590">
    <property type="entry name" value="GAF"/>
    <property type="match status" value="1"/>
</dbReference>
<evidence type="ECO:0000313" key="12">
    <source>
        <dbReference type="EMBL" id="NNF07709.1"/>
    </source>
</evidence>
<dbReference type="PRINTS" id="PR00344">
    <property type="entry name" value="BCTRLSENSOR"/>
</dbReference>
<dbReference type="SMART" id="SM00065">
    <property type="entry name" value="GAF"/>
    <property type="match status" value="1"/>
</dbReference>
<protein>
    <recommendedName>
        <fullName evidence="3">histidine kinase</fullName>
        <ecNumber evidence="3">2.7.13.3</ecNumber>
    </recommendedName>
</protein>
<keyword evidence="5" id="KW-0808">Transferase</keyword>
<dbReference type="InterPro" id="IPR001789">
    <property type="entry name" value="Sig_transdc_resp-reg_receiver"/>
</dbReference>
<evidence type="ECO:0000256" key="4">
    <source>
        <dbReference type="ARBA" id="ARBA00022553"/>
    </source>
</evidence>
<feature type="domain" description="Histidine kinase" evidence="9">
    <location>
        <begin position="493"/>
        <end position="711"/>
    </location>
</feature>
<evidence type="ECO:0000256" key="5">
    <source>
        <dbReference type="ARBA" id="ARBA00022679"/>
    </source>
</evidence>
<feature type="transmembrane region" description="Helical" evidence="8">
    <location>
        <begin position="190"/>
        <end position="213"/>
    </location>
</feature>
<sequence length="851" mass="95051">MNFLSVFIGKSLRRRFLLVNGAFLLCSSLCLSAIFFTQIRSTLNKEFEKRGWALAGLLATESWSAMSSADSLATFDSDKNTQRFLQGVAQVLSQEEDVAFAGIANPDGKFLAHRVSESHREDFNRQILESRALKTFLMDAEISHFTAGVCRNHMPSVSYSDPKNHRDCVYIGQVHLGLSPARMLSEVQYALWRSVGLALLISLLGLGLVWLITTWVLRPITKMNEVVREVAAGNFTARIQATTEDEIGSLGKALNEMTWTLADQQEELASRNKELQLVATEKERLYTNAQIRATRLEVMNELAKAMASSLDTEEIYGHVYRQLRRLMEFEYFTVQRFLKKEHMFRRDYVWMDQPVEGVEVGQKIKSDNTPIRRVQRTKMPLSIPDFEKDALLSDGWLSKAGLKSGFIVPIVAGDEFLGVLGLACKQKNAFARVEVATVFAIADTLAVVLKNADLYQRLQTSFVELTETQHRLAKSEHVRRAEKLRSVGQMASGIAHNFNNVMSAIIGRVQFLKLKTLQGEMDEKAVEDCLNVVERAALDGAETVRRLQEFSRGAKATAVEKTDMNELIRSVIQITRPRWKDQPEQRGIHIDVETDLRDLSLTACVPGEIREVLTNLIFNAVDAMPEGGTIYFHTREINNKAEITVGDTGLGMPKDVRDRVFDPFFTTKGVQGSGLGLSTVYGIIERHGGSIGVVSEPSKGSKFRIRLPLAEQDTPQHTGDPMMSSQPWRILVGDDEPNVREALADLLRLLGHNVIAAHDGESTLKAFGEHDFDLVFTDLGMPDMSGWEVTAAIRKSHPDIPVVLATGWGSEIEDEHAHERGVTRVLAKPFTVQKVSSLIAELQGIARRRAA</sequence>
<evidence type="ECO:0000259" key="11">
    <source>
        <dbReference type="PROSITE" id="PS50885"/>
    </source>
</evidence>
<evidence type="ECO:0000256" key="8">
    <source>
        <dbReference type="SAM" id="Phobius"/>
    </source>
</evidence>
<dbReference type="InterPro" id="IPR011006">
    <property type="entry name" value="CheY-like_superfamily"/>
</dbReference>
<evidence type="ECO:0000256" key="1">
    <source>
        <dbReference type="ARBA" id="ARBA00000085"/>
    </source>
</evidence>
<dbReference type="PROSITE" id="PS50110">
    <property type="entry name" value="RESPONSE_REGULATORY"/>
    <property type="match status" value="1"/>
</dbReference>
<dbReference type="Pfam" id="PF00672">
    <property type="entry name" value="HAMP"/>
    <property type="match status" value="1"/>
</dbReference>
<feature type="modified residue" description="4-aspartylphosphate" evidence="7">
    <location>
        <position position="778"/>
    </location>
</feature>
<dbReference type="InterPro" id="IPR003594">
    <property type="entry name" value="HATPase_dom"/>
</dbReference>
<feature type="domain" description="Response regulatory" evidence="10">
    <location>
        <begin position="729"/>
        <end position="843"/>
    </location>
</feature>
<dbReference type="SUPFAM" id="SSF55874">
    <property type="entry name" value="ATPase domain of HSP90 chaperone/DNA topoisomerase II/histidine kinase"/>
    <property type="match status" value="1"/>
</dbReference>
<evidence type="ECO:0000256" key="3">
    <source>
        <dbReference type="ARBA" id="ARBA00012438"/>
    </source>
</evidence>
<dbReference type="Gene3D" id="3.40.50.2300">
    <property type="match status" value="1"/>
</dbReference>
<dbReference type="Gene3D" id="1.10.287.130">
    <property type="match status" value="1"/>
</dbReference>
<dbReference type="InterPro" id="IPR004358">
    <property type="entry name" value="Sig_transdc_His_kin-like_C"/>
</dbReference>
<dbReference type="InterPro" id="IPR005467">
    <property type="entry name" value="His_kinase_dom"/>
</dbReference>